<dbReference type="EMBL" id="VNJI01000008">
    <property type="protein sequence ID" value="TVY10365.1"/>
    <property type="molecule type" value="Genomic_DNA"/>
</dbReference>
<feature type="domain" description="DUF218" evidence="2">
    <location>
        <begin position="42"/>
        <end position="186"/>
    </location>
</feature>
<dbReference type="InterPro" id="IPR003848">
    <property type="entry name" value="DUF218"/>
</dbReference>
<dbReference type="GO" id="GO:0000270">
    <property type="term" value="P:peptidoglycan metabolic process"/>
    <property type="evidence" value="ECO:0007669"/>
    <property type="project" value="TreeGrafter"/>
</dbReference>
<dbReference type="GO" id="GO:0043164">
    <property type="term" value="P:Gram-negative-bacterium-type cell wall biogenesis"/>
    <property type="evidence" value="ECO:0007669"/>
    <property type="project" value="TreeGrafter"/>
</dbReference>
<gene>
    <name evidence="3" type="ORF">FPZ49_08165</name>
</gene>
<protein>
    <submittedName>
        <fullName evidence="3">YdcF family protein</fullName>
    </submittedName>
</protein>
<evidence type="ECO:0000313" key="3">
    <source>
        <dbReference type="EMBL" id="TVY10365.1"/>
    </source>
</evidence>
<dbReference type="Proteomes" id="UP000317036">
    <property type="component" value="Unassembled WGS sequence"/>
</dbReference>
<feature type="transmembrane region" description="Helical" evidence="1">
    <location>
        <begin position="12"/>
        <end position="33"/>
    </location>
</feature>
<dbReference type="OrthoDB" id="9782395at2"/>
<evidence type="ECO:0000313" key="4">
    <source>
        <dbReference type="Proteomes" id="UP000317036"/>
    </source>
</evidence>
<organism evidence="3 4">
    <name type="scientific">Paenibacillus cremeus</name>
    <dbReference type="NCBI Taxonomy" id="2163881"/>
    <lineage>
        <taxon>Bacteria</taxon>
        <taxon>Bacillati</taxon>
        <taxon>Bacillota</taxon>
        <taxon>Bacilli</taxon>
        <taxon>Bacillales</taxon>
        <taxon>Paenibacillaceae</taxon>
        <taxon>Paenibacillus</taxon>
    </lineage>
</organism>
<evidence type="ECO:0000259" key="2">
    <source>
        <dbReference type="Pfam" id="PF02698"/>
    </source>
</evidence>
<comment type="caution">
    <text evidence="3">The sequence shown here is derived from an EMBL/GenBank/DDBJ whole genome shotgun (WGS) entry which is preliminary data.</text>
</comment>
<dbReference type="CDD" id="cd06259">
    <property type="entry name" value="YdcF-like"/>
    <property type="match status" value="1"/>
</dbReference>
<dbReference type="Gene3D" id="3.40.50.620">
    <property type="entry name" value="HUPs"/>
    <property type="match status" value="1"/>
</dbReference>
<proteinExistence type="predicted"/>
<dbReference type="PANTHER" id="PTHR30336:SF4">
    <property type="entry name" value="ENVELOPE BIOGENESIS FACTOR ELYC"/>
    <property type="match status" value="1"/>
</dbReference>
<dbReference type="Pfam" id="PF02698">
    <property type="entry name" value="DUF218"/>
    <property type="match status" value="1"/>
</dbReference>
<keyword evidence="4" id="KW-1185">Reference proteome</keyword>
<evidence type="ECO:0000256" key="1">
    <source>
        <dbReference type="SAM" id="Phobius"/>
    </source>
</evidence>
<accession>A0A559KE09</accession>
<sequence length="197" mass="22029">MRRELKLKKSVLSIAVLLIVVIIIAAGAGRFLVVDEPPRQSDVIVVLSGDKGERTVKGVELFQKHFAPYLLFSGGIVYNHVTMAELMGKHAEGLGIPKDAILLEDKADSTYENATFTLDIMKKKGLTSAIVVSSNYHMKRVKFLFEREFKNSGITLTYVAATDEYFAPSKWWSNNKSIMITINEYIKFAGYLFGKNA</sequence>
<keyword evidence="1" id="KW-1133">Transmembrane helix</keyword>
<dbReference type="AlphaFoldDB" id="A0A559KE09"/>
<reference evidence="3 4" key="1">
    <citation type="submission" date="2019-07" db="EMBL/GenBank/DDBJ databases">
        <authorList>
            <person name="Kim J."/>
        </authorList>
    </citation>
    <scope>NUCLEOTIDE SEQUENCE [LARGE SCALE GENOMIC DNA]</scope>
    <source>
        <strain evidence="3 4">JC52</strain>
    </source>
</reference>
<dbReference type="PANTHER" id="PTHR30336">
    <property type="entry name" value="INNER MEMBRANE PROTEIN, PROBABLE PERMEASE"/>
    <property type="match status" value="1"/>
</dbReference>
<dbReference type="GO" id="GO:0005886">
    <property type="term" value="C:plasma membrane"/>
    <property type="evidence" value="ECO:0007669"/>
    <property type="project" value="TreeGrafter"/>
</dbReference>
<keyword evidence="1" id="KW-0812">Transmembrane</keyword>
<keyword evidence="1" id="KW-0472">Membrane</keyword>
<dbReference type="InterPro" id="IPR014729">
    <property type="entry name" value="Rossmann-like_a/b/a_fold"/>
</dbReference>
<name>A0A559KE09_9BACL</name>
<dbReference type="InterPro" id="IPR051599">
    <property type="entry name" value="Cell_Envelope_Assoc"/>
</dbReference>